<evidence type="ECO:0000313" key="14">
    <source>
        <dbReference type="EMBL" id="AGY56660.1"/>
    </source>
</evidence>
<dbReference type="Pfam" id="PF07715">
    <property type="entry name" value="Plug"/>
    <property type="match status" value="1"/>
</dbReference>
<evidence type="ECO:0000256" key="10">
    <source>
        <dbReference type="PROSITE-ProRule" id="PRU01360"/>
    </source>
</evidence>
<keyword evidence="4 10" id="KW-0812">Transmembrane</keyword>
<dbReference type="InterPro" id="IPR037066">
    <property type="entry name" value="Plug_dom_sf"/>
</dbReference>
<dbReference type="STRING" id="1183438.GKIL_0414"/>
<keyword evidence="3 10" id="KW-1134">Transmembrane beta strand</keyword>
<accession>U5QG57</accession>
<proteinExistence type="inferred from homology"/>
<dbReference type="PROSITE" id="PS52016">
    <property type="entry name" value="TONB_DEPENDENT_REC_3"/>
    <property type="match status" value="1"/>
</dbReference>
<evidence type="ECO:0000256" key="5">
    <source>
        <dbReference type="ARBA" id="ARBA00022729"/>
    </source>
</evidence>
<dbReference type="GO" id="GO:0009279">
    <property type="term" value="C:cell outer membrane"/>
    <property type="evidence" value="ECO:0007669"/>
    <property type="project" value="UniProtKB-SubCell"/>
</dbReference>
<dbReference type="HOGENOM" id="CLU_008287_18_3_3"/>
<dbReference type="Proteomes" id="UP000017396">
    <property type="component" value="Chromosome"/>
</dbReference>
<dbReference type="GO" id="GO:0015344">
    <property type="term" value="F:siderophore uptake transmembrane transporter activity"/>
    <property type="evidence" value="ECO:0007669"/>
    <property type="project" value="TreeGrafter"/>
</dbReference>
<keyword evidence="5" id="KW-0732">Signal</keyword>
<evidence type="ECO:0000256" key="4">
    <source>
        <dbReference type="ARBA" id="ARBA00022692"/>
    </source>
</evidence>
<dbReference type="KEGG" id="glj:GKIL_0414"/>
<organism evidence="14 15">
    <name type="scientific">Gloeobacter kilaueensis (strain ATCC BAA-2537 / CCAP 1431/1 / ULC 316 / JS1)</name>
    <dbReference type="NCBI Taxonomy" id="1183438"/>
    <lineage>
        <taxon>Bacteria</taxon>
        <taxon>Bacillati</taxon>
        <taxon>Cyanobacteriota</taxon>
        <taxon>Cyanophyceae</taxon>
        <taxon>Gloeobacterales</taxon>
        <taxon>Gloeobacteraceae</taxon>
        <taxon>Gloeobacter</taxon>
    </lineage>
</organism>
<gene>
    <name evidence="14" type="ORF">GKIL_0414</name>
</gene>
<evidence type="ECO:0000259" key="12">
    <source>
        <dbReference type="Pfam" id="PF00593"/>
    </source>
</evidence>
<reference evidence="14 15" key="1">
    <citation type="journal article" date="2013" name="PLoS ONE">
        <title>Cultivation and Complete Genome Sequencing of Gloeobacter kilaueensis sp. nov., from a Lava Cave in Kilauea Caldera, Hawai'i.</title>
        <authorList>
            <person name="Saw J.H."/>
            <person name="Schatz M."/>
            <person name="Brown M.V."/>
            <person name="Kunkel D.D."/>
            <person name="Foster J.S."/>
            <person name="Shick H."/>
            <person name="Christensen S."/>
            <person name="Hou S."/>
            <person name="Wan X."/>
            <person name="Donachie S.P."/>
        </authorList>
    </citation>
    <scope>NUCLEOTIDE SEQUENCE [LARGE SCALE GENOMIC DNA]</scope>
    <source>
        <strain evidence="15">JS</strain>
    </source>
</reference>
<evidence type="ECO:0000259" key="13">
    <source>
        <dbReference type="Pfam" id="PF07715"/>
    </source>
</evidence>
<dbReference type="InterPro" id="IPR039426">
    <property type="entry name" value="TonB-dep_rcpt-like"/>
</dbReference>
<comment type="similarity">
    <text evidence="10 11">Belongs to the TonB-dependent receptor family.</text>
</comment>
<dbReference type="InterPro" id="IPR012910">
    <property type="entry name" value="Plug_dom"/>
</dbReference>
<evidence type="ECO:0000256" key="8">
    <source>
        <dbReference type="ARBA" id="ARBA00023170"/>
    </source>
</evidence>
<comment type="subcellular location">
    <subcellularLocation>
        <location evidence="1 10">Cell outer membrane</location>
        <topology evidence="1 10">Multi-pass membrane protein</topology>
    </subcellularLocation>
</comment>
<evidence type="ECO:0000256" key="3">
    <source>
        <dbReference type="ARBA" id="ARBA00022452"/>
    </source>
</evidence>
<dbReference type="eggNOG" id="COG4771">
    <property type="taxonomic scope" value="Bacteria"/>
</dbReference>
<dbReference type="InterPro" id="IPR000531">
    <property type="entry name" value="Beta-barrel_TonB"/>
</dbReference>
<keyword evidence="6 11" id="KW-0798">TonB box</keyword>
<dbReference type="PATRIC" id="fig|1183438.3.peg.414"/>
<evidence type="ECO:0000256" key="9">
    <source>
        <dbReference type="ARBA" id="ARBA00023237"/>
    </source>
</evidence>
<dbReference type="RefSeq" id="WP_023171683.1">
    <property type="nucleotide sequence ID" value="NC_022600.1"/>
</dbReference>
<dbReference type="GO" id="GO:0044718">
    <property type="term" value="P:siderophore transmembrane transport"/>
    <property type="evidence" value="ECO:0007669"/>
    <property type="project" value="TreeGrafter"/>
</dbReference>
<keyword evidence="2 10" id="KW-0813">Transport</keyword>
<dbReference type="InterPro" id="IPR036942">
    <property type="entry name" value="Beta-barrel_TonB_sf"/>
</dbReference>
<dbReference type="PANTHER" id="PTHR30069:SF29">
    <property type="entry name" value="HEMOGLOBIN AND HEMOGLOBIN-HAPTOGLOBIN-BINDING PROTEIN 1-RELATED"/>
    <property type="match status" value="1"/>
</dbReference>
<evidence type="ECO:0000256" key="2">
    <source>
        <dbReference type="ARBA" id="ARBA00022448"/>
    </source>
</evidence>
<evidence type="ECO:0000256" key="1">
    <source>
        <dbReference type="ARBA" id="ARBA00004571"/>
    </source>
</evidence>
<feature type="domain" description="TonB-dependent receptor plug" evidence="13">
    <location>
        <begin position="94"/>
        <end position="201"/>
    </location>
</feature>
<protein>
    <submittedName>
        <fullName evidence="14">TonB-dependent receptor</fullName>
    </submittedName>
</protein>
<sequence>MSSLPVCISRSLLAIGLPVAGIVLTALPGFALPTAQELRQADLQAKDLMAQDLTSPQAAPVPRSSSATTQLAASEPSYVLDTVTVTGTLRQQKVREIPGSVYVIDQKEIEQKGARTVGDALRGVPGVVSNMFGQGADVHSTYFIRGLPTTSTALLIDGRSINNLNQEHVDLNELPVAQIDRIEVLTGGATTLYGSTAVGGAINVITKRPPKVFEGSAEVTFGSYGYSDYRVRVGGPISDNLRFDVYATTFKTASDYYYQVDRPGFTISGIRKSGAVDSSTYGFDLDWDIDPDSTLSFNSYYRQGGRGITLFALEDTRQAIPFFNPNHPELGVRTASANTLGLNEELVPRIFIDYYGAAATFNHKLGADKKSNLQVRVAYDRGRTTEFAFGEGDATDISVFSARLLHDWQISPGYNLSYGFDFIQEGGNSVTAGEGQVSLNYEATIGRPSFFALNTFKPADNVTLTAGLRASFGNSAFSRNFNRDFQGSIDPSIGVRWQVTPEFGLRGTFTKVYKTPNFNDLFGVGEIKGNPGLEPEKGSTWDVGFDWQPSRTSLIRMSYFINDIQNLLGYELIESGNAADAQLQALYGYAVNDRVRVNFPEVRTSGFELSASWQFVPRWTVFATETYTDARIGQGFKDVYNNTQYPLVPFHSGQAGVSYDNPSGWRAALFVNFQGYRSVDPLHIGPGFAVDPDVEGEEFVVNPSTGRFIQNIGALPPGTLLPGYATLNLSFQVPLTRNLTLTGYIDNLTSARYERNYGNGAPPINFTAGLRSSF</sequence>
<keyword evidence="9 10" id="KW-0998">Cell outer membrane</keyword>
<evidence type="ECO:0000256" key="11">
    <source>
        <dbReference type="RuleBase" id="RU003357"/>
    </source>
</evidence>
<feature type="domain" description="TonB-dependent receptor-like beta-barrel" evidence="12">
    <location>
        <begin position="237"/>
        <end position="748"/>
    </location>
</feature>
<dbReference type="CDD" id="cd01347">
    <property type="entry name" value="ligand_gated_channel"/>
    <property type="match status" value="1"/>
</dbReference>
<dbReference type="SUPFAM" id="SSF56935">
    <property type="entry name" value="Porins"/>
    <property type="match status" value="1"/>
</dbReference>
<keyword evidence="15" id="KW-1185">Reference proteome</keyword>
<dbReference type="Pfam" id="PF00593">
    <property type="entry name" value="TonB_dep_Rec_b-barrel"/>
    <property type="match status" value="1"/>
</dbReference>
<dbReference type="EMBL" id="CP003587">
    <property type="protein sequence ID" value="AGY56660.1"/>
    <property type="molecule type" value="Genomic_DNA"/>
</dbReference>
<keyword evidence="8 14" id="KW-0675">Receptor</keyword>
<dbReference type="Gene3D" id="2.170.130.10">
    <property type="entry name" value="TonB-dependent receptor, plug domain"/>
    <property type="match status" value="1"/>
</dbReference>
<keyword evidence="7 10" id="KW-0472">Membrane</keyword>
<evidence type="ECO:0000256" key="7">
    <source>
        <dbReference type="ARBA" id="ARBA00023136"/>
    </source>
</evidence>
<evidence type="ECO:0000256" key="6">
    <source>
        <dbReference type="ARBA" id="ARBA00023077"/>
    </source>
</evidence>
<dbReference type="Gene3D" id="2.40.170.20">
    <property type="entry name" value="TonB-dependent receptor, beta-barrel domain"/>
    <property type="match status" value="1"/>
</dbReference>
<name>U5QG57_GLOK1</name>
<evidence type="ECO:0000313" key="15">
    <source>
        <dbReference type="Proteomes" id="UP000017396"/>
    </source>
</evidence>
<dbReference type="PANTHER" id="PTHR30069">
    <property type="entry name" value="TONB-DEPENDENT OUTER MEMBRANE RECEPTOR"/>
    <property type="match status" value="1"/>
</dbReference>
<dbReference type="AlphaFoldDB" id="U5QG57"/>